<comment type="caution">
    <text evidence="1">The sequence shown here is derived from an EMBL/GenBank/DDBJ whole genome shotgun (WGS) entry which is preliminary data.</text>
</comment>
<dbReference type="AlphaFoldDB" id="A0A8S1WZK2"/>
<organism evidence="1 2">
    <name type="scientific">Paramecium octaurelia</name>
    <dbReference type="NCBI Taxonomy" id="43137"/>
    <lineage>
        <taxon>Eukaryota</taxon>
        <taxon>Sar</taxon>
        <taxon>Alveolata</taxon>
        <taxon>Ciliophora</taxon>
        <taxon>Intramacronucleata</taxon>
        <taxon>Oligohymenophorea</taxon>
        <taxon>Peniculida</taxon>
        <taxon>Parameciidae</taxon>
        <taxon>Paramecium</taxon>
    </lineage>
</organism>
<accession>A0A8S1WZK2</accession>
<keyword evidence="2" id="KW-1185">Reference proteome</keyword>
<reference evidence="1" key="1">
    <citation type="submission" date="2021-01" db="EMBL/GenBank/DDBJ databases">
        <authorList>
            <consortium name="Genoscope - CEA"/>
            <person name="William W."/>
        </authorList>
    </citation>
    <scope>NUCLEOTIDE SEQUENCE</scope>
</reference>
<dbReference type="OrthoDB" id="308453at2759"/>
<dbReference type="OMA" id="GLTQGKC"/>
<dbReference type="EMBL" id="CAJJDP010000106">
    <property type="protein sequence ID" value="CAD8194077.1"/>
    <property type="molecule type" value="Genomic_DNA"/>
</dbReference>
<evidence type="ECO:0000313" key="2">
    <source>
        <dbReference type="Proteomes" id="UP000683925"/>
    </source>
</evidence>
<gene>
    <name evidence="1" type="ORF">POCTA_138.1.T1060049</name>
</gene>
<sequence length="345" mass="40103">MDKIVYIPTIGYKQINEQTQDSIETIAQKQRNLEELISDINIPNEVEFEHAFHLVKPNCCGCGPYSQTSEFSVQGLGSLSFSIEKFHTCSLLCFQCFRENCYYVFCCCIFDCIFRLIWCVIKPFCYCLYYLFKCIVCMNQIHRLPLPLYVMDNSNLRMEFWQRGVGLVKAKGEVIFNFTQTDQNYFDKFCAGMKSSYPQLLITCPFEQNYKLLMKPQKNDCPQSFRGQMTILACCDLFTTSKKYYVEGLTQGKCEILNFRTGCQALARLTETQGQCCKLCPTINYPRFAIQFESVRQVDKLAIILALIHISLYEQWGDGESDSLRLKFSNEICRNRNYVKQAIII</sequence>
<name>A0A8S1WZK2_PAROT</name>
<proteinExistence type="predicted"/>
<dbReference type="Proteomes" id="UP000683925">
    <property type="component" value="Unassembled WGS sequence"/>
</dbReference>
<protein>
    <submittedName>
        <fullName evidence="1">Uncharacterized protein</fullName>
    </submittedName>
</protein>
<evidence type="ECO:0000313" key="1">
    <source>
        <dbReference type="EMBL" id="CAD8194077.1"/>
    </source>
</evidence>